<dbReference type="GO" id="GO:0005634">
    <property type="term" value="C:nucleus"/>
    <property type="evidence" value="ECO:0007669"/>
    <property type="project" value="TreeGrafter"/>
</dbReference>
<dbReference type="PANTHER" id="PTHR43782">
    <property type="entry name" value="ARGINASE"/>
    <property type="match status" value="1"/>
</dbReference>
<organism evidence="4">
    <name type="scientific">hydrothermal vent metagenome</name>
    <dbReference type="NCBI Taxonomy" id="652676"/>
    <lineage>
        <taxon>unclassified sequences</taxon>
        <taxon>metagenomes</taxon>
        <taxon>ecological metagenomes</taxon>
    </lineage>
</organism>
<dbReference type="AlphaFoldDB" id="A0A3B0RLW8"/>
<dbReference type="Gene3D" id="3.40.800.10">
    <property type="entry name" value="Ureohydrolase domain"/>
    <property type="match status" value="1"/>
</dbReference>
<protein>
    <submittedName>
        <fullName evidence="4">Arginase</fullName>
        <ecNumber evidence="4">3.5.3.1</ecNumber>
    </submittedName>
</protein>
<reference evidence="4" key="1">
    <citation type="submission" date="2018-06" db="EMBL/GenBank/DDBJ databases">
        <authorList>
            <person name="Zhirakovskaya E."/>
        </authorList>
    </citation>
    <scope>NUCLEOTIDE SEQUENCE</scope>
</reference>
<dbReference type="EMBL" id="UOEB01000231">
    <property type="protein sequence ID" value="VAV85523.1"/>
    <property type="molecule type" value="Genomic_DNA"/>
</dbReference>
<dbReference type="InterPro" id="IPR023696">
    <property type="entry name" value="Ureohydrolase_dom_sf"/>
</dbReference>
<evidence type="ECO:0000256" key="1">
    <source>
        <dbReference type="ARBA" id="ARBA00022723"/>
    </source>
</evidence>
<keyword evidence="2 4" id="KW-0378">Hydrolase</keyword>
<keyword evidence="1" id="KW-0479">Metal-binding</keyword>
<feature type="non-terminal residue" evidence="4">
    <location>
        <position position="1"/>
    </location>
</feature>
<dbReference type="SUPFAM" id="SSF52768">
    <property type="entry name" value="Arginase/deacetylase"/>
    <property type="match status" value="1"/>
</dbReference>
<keyword evidence="3" id="KW-0464">Manganese</keyword>
<dbReference type="GO" id="GO:0005829">
    <property type="term" value="C:cytosol"/>
    <property type="evidence" value="ECO:0007669"/>
    <property type="project" value="TreeGrafter"/>
</dbReference>
<gene>
    <name evidence="4" type="ORF">MNBD_BACTEROID02-576</name>
</gene>
<accession>A0A3B0RLW8</accession>
<sequence length="155" mass="17785">ETKTFWEAMKNIGTSEVKVQPEDIVYFGVRDTEEPEAHQMEKLNIRNYKVDEIRFRGLNDCVNEAIEKLNDCEMIYVSFDVDSMDCDLVSYGTGTPVPKGFDQFEIIKIINGFLNTKKVVCLEFVEVNPLLDLKGNKMAETAFEILDEVTKTLKD</sequence>
<name>A0A3B0RLW8_9ZZZZ</name>
<proteinExistence type="predicted"/>
<dbReference type="GO" id="GO:0004053">
    <property type="term" value="F:arginase activity"/>
    <property type="evidence" value="ECO:0007669"/>
    <property type="project" value="UniProtKB-EC"/>
</dbReference>
<evidence type="ECO:0000256" key="2">
    <source>
        <dbReference type="ARBA" id="ARBA00022801"/>
    </source>
</evidence>
<dbReference type="Pfam" id="PF00491">
    <property type="entry name" value="Arginase"/>
    <property type="match status" value="1"/>
</dbReference>
<evidence type="ECO:0000313" key="4">
    <source>
        <dbReference type="EMBL" id="VAV85523.1"/>
    </source>
</evidence>
<dbReference type="GO" id="GO:0030145">
    <property type="term" value="F:manganese ion binding"/>
    <property type="evidence" value="ECO:0007669"/>
    <property type="project" value="TreeGrafter"/>
</dbReference>
<dbReference type="EC" id="3.5.3.1" evidence="4"/>
<dbReference type="InterPro" id="IPR006035">
    <property type="entry name" value="Ureohydrolase"/>
</dbReference>
<evidence type="ECO:0000256" key="3">
    <source>
        <dbReference type="ARBA" id="ARBA00023211"/>
    </source>
</evidence>
<dbReference type="PROSITE" id="PS51409">
    <property type="entry name" value="ARGINASE_2"/>
    <property type="match status" value="1"/>
</dbReference>
<dbReference type="PANTHER" id="PTHR43782:SF3">
    <property type="entry name" value="ARGINASE"/>
    <property type="match status" value="1"/>
</dbReference>